<name>A0AAV0XII5_9HEMI</name>
<keyword evidence="2" id="KW-1185">Reference proteome</keyword>
<proteinExistence type="predicted"/>
<sequence>MPNASNIIDQYSIAISQNVHKSNDAIDVIIILSHPGHIHFQGSHKANLRFAVDRVPRLPTGQLRVATGARRSLSAFSLISLISLDVGLDFGPIRGVMIGEPFSPEFKGLASCAWSHL</sequence>
<gene>
    <name evidence="1" type="ORF">MEUPH1_LOCUS21803</name>
</gene>
<comment type="caution">
    <text evidence="1">The sequence shown here is derived from an EMBL/GenBank/DDBJ whole genome shotgun (WGS) entry which is preliminary data.</text>
</comment>
<organism evidence="1 2">
    <name type="scientific">Macrosiphum euphorbiae</name>
    <name type="common">potato aphid</name>
    <dbReference type="NCBI Taxonomy" id="13131"/>
    <lineage>
        <taxon>Eukaryota</taxon>
        <taxon>Metazoa</taxon>
        <taxon>Ecdysozoa</taxon>
        <taxon>Arthropoda</taxon>
        <taxon>Hexapoda</taxon>
        <taxon>Insecta</taxon>
        <taxon>Pterygota</taxon>
        <taxon>Neoptera</taxon>
        <taxon>Paraneoptera</taxon>
        <taxon>Hemiptera</taxon>
        <taxon>Sternorrhyncha</taxon>
        <taxon>Aphidomorpha</taxon>
        <taxon>Aphidoidea</taxon>
        <taxon>Aphididae</taxon>
        <taxon>Macrosiphini</taxon>
        <taxon>Macrosiphum</taxon>
    </lineage>
</organism>
<evidence type="ECO:0000313" key="1">
    <source>
        <dbReference type="EMBL" id="CAI6367311.1"/>
    </source>
</evidence>
<dbReference type="EMBL" id="CARXXK010000004">
    <property type="protein sequence ID" value="CAI6367311.1"/>
    <property type="molecule type" value="Genomic_DNA"/>
</dbReference>
<evidence type="ECO:0000313" key="2">
    <source>
        <dbReference type="Proteomes" id="UP001160148"/>
    </source>
</evidence>
<dbReference type="Proteomes" id="UP001160148">
    <property type="component" value="Unassembled WGS sequence"/>
</dbReference>
<accession>A0AAV0XII5</accession>
<reference evidence="1 2" key="1">
    <citation type="submission" date="2023-01" db="EMBL/GenBank/DDBJ databases">
        <authorList>
            <person name="Whitehead M."/>
        </authorList>
    </citation>
    <scope>NUCLEOTIDE SEQUENCE [LARGE SCALE GENOMIC DNA]</scope>
</reference>
<dbReference type="AlphaFoldDB" id="A0AAV0XII5"/>
<protein>
    <submittedName>
        <fullName evidence="1">Uncharacterized protein</fullName>
    </submittedName>
</protein>